<dbReference type="KEGG" id="muo:115478335"/>
<accession>A0A6P7Z2G2</accession>
<dbReference type="CTD" id="2086"/>
<evidence type="ECO:0000313" key="4">
    <source>
        <dbReference type="RefSeq" id="XP_030071498.1"/>
    </source>
</evidence>
<dbReference type="GeneID" id="115478335"/>
<dbReference type="Gene3D" id="1.10.287.210">
    <property type="match status" value="1"/>
</dbReference>
<dbReference type="InParanoid" id="A0A6P7Z2G2"/>
<keyword evidence="2" id="KW-0732">Signal</keyword>
<keyword evidence="3" id="KW-1185">Reference proteome</keyword>
<keyword evidence="1" id="KW-0812">Transmembrane</keyword>
<name>A0A6P7Z2G2_9AMPH</name>
<keyword evidence="1" id="KW-1133">Transmembrane helix</keyword>
<dbReference type="SUPFAM" id="SSF58069">
    <property type="entry name" value="Virus ectodomain"/>
    <property type="match status" value="1"/>
</dbReference>
<organism evidence="3 4">
    <name type="scientific">Microcaecilia unicolor</name>
    <dbReference type="NCBI Taxonomy" id="1415580"/>
    <lineage>
        <taxon>Eukaryota</taxon>
        <taxon>Metazoa</taxon>
        <taxon>Chordata</taxon>
        <taxon>Craniata</taxon>
        <taxon>Vertebrata</taxon>
        <taxon>Euteleostomi</taxon>
        <taxon>Amphibia</taxon>
        <taxon>Gymnophiona</taxon>
        <taxon>Siphonopidae</taxon>
        <taxon>Microcaecilia</taxon>
    </lineage>
</organism>
<dbReference type="RefSeq" id="XP_030071498.1">
    <property type="nucleotide sequence ID" value="XM_030215638.1"/>
</dbReference>
<dbReference type="AlphaFoldDB" id="A0A6P7Z2G2"/>
<dbReference type="OrthoDB" id="9909653at2759"/>
<keyword evidence="1" id="KW-0472">Membrane</keyword>
<feature type="transmembrane region" description="Helical" evidence="1">
    <location>
        <begin position="664"/>
        <end position="686"/>
    </location>
</feature>
<evidence type="ECO:0000256" key="1">
    <source>
        <dbReference type="SAM" id="Phobius"/>
    </source>
</evidence>
<dbReference type="FunCoup" id="A0A6P7Z2G2">
    <property type="interactions" value="1"/>
</dbReference>
<sequence>MMFKLLFLLHLSPVPVEPAALSLNCTECLRLVRHRTAEGYNLVTTLIHQSQPPEKDCHPLASCVITTPDGPHQFYRCLENKNRTVCHSPSAPRYYNVTLSVGLPQYQVPSHRGRIITSSTGIEGDGILYYVNSTRVLVAGAQTTATLTFDVCAAMDKHPWSHKCGSQSWRKSYADNHKYVCPLTLDWRYGSPWPWLPCAADTRTSGWKRVCAYTGGGYPGCTGLGEFRRGPGNTVLLDWSLRGHGTPWKETWGLGIDGTGSDPLSYITICQSLEEKPPTHYQTTVVGFQEVFDEIARAVEVATKFPVSPEARNMFLNLAENITLFLGVTNCFVCGGTDMGEQWPWEAKEVHQHMWDALNTTNITFPQRPHPYEWALRTNIISTLCASRAPSKRYSVPVGDSACTGVIQYNGSQTDDLPIPTPMWTEPTLNATWTHGGNASLKWIAPEGYYYICGRRAYKQLPARWFGTCLLGTVRPSFFLLPLRVGETLGIPLYMEQGPGNRRRRSTRDTKVRIGDWKDNEWPPERIIHYYGPATWAEDGRYGYRTPVYMLNRIIRLQAVLEILTNDSALALNVLARQNTKLITAVYQNHLALDYLLAQEGGVCGKFNLSNCCLRIDDQSRVIKDITDRMVKLAHVPVQTWNSAWDWTSSLTDWLPTSGSLKSIFVMGGLFLLSCLLIPLSLPFVFRCLRSTMETIADRRAAAHIMALQMYSPIPPSDVDEAEVSSPEAIDGPAPL</sequence>
<dbReference type="PANTHER" id="PTHR10424">
    <property type="entry name" value="VIRAL ENVELOPE PROTEIN"/>
    <property type="match status" value="1"/>
</dbReference>
<gene>
    <name evidence="4" type="primary">ERV3-1</name>
</gene>
<feature type="chain" id="PRO_5028116378" evidence="2">
    <location>
        <begin position="19"/>
        <end position="736"/>
    </location>
</feature>
<proteinExistence type="predicted"/>
<dbReference type="Proteomes" id="UP000515156">
    <property type="component" value="Chromosome 10"/>
</dbReference>
<evidence type="ECO:0000313" key="3">
    <source>
        <dbReference type="Proteomes" id="UP000515156"/>
    </source>
</evidence>
<dbReference type="CDD" id="cd09850">
    <property type="entry name" value="Ebola-like_HR1-HR2"/>
    <property type="match status" value="1"/>
</dbReference>
<reference evidence="4" key="1">
    <citation type="submission" date="2025-08" db="UniProtKB">
        <authorList>
            <consortium name="RefSeq"/>
        </authorList>
    </citation>
    <scope>IDENTIFICATION</scope>
</reference>
<dbReference type="InterPro" id="IPR018154">
    <property type="entry name" value="TLV/ENV_coat_polyprotein"/>
</dbReference>
<evidence type="ECO:0000256" key="2">
    <source>
        <dbReference type="SAM" id="SignalP"/>
    </source>
</evidence>
<dbReference type="PANTHER" id="PTHR10424:SF68">
    <property type="entry name" value="ENDOGENOUS RETROVIRUS GROUP 3 MEMBER 1 ENV POLYPROTEIN"/>
    <property type="match status" value="1"/>
</dbReference>
<feature type="signal peptide" evidence="2">
    <location>
        <begin position="1"/>
        <end position="18"/>
    </location>
</feature>
<protein>
    <submittedName>
        <fullName evidence="4">Endogenous retrovirus group 3 member 1 Env polyprotein</fullName>
    </submittedName>
</protein>